<evidence type="ECO:0000256" key="4">
    <source>
        <dbReference type="ARBA" id="ARBA00022701"/>
    </source>
</evidence>
<dbReference type="InterPro" id="IPR032405">
    <property type="entry name" value="Kinesin_assoc"/>
</dbReference>
<keyword evidence="7 11" id="KW-0175">Coiled coil</keyword>
<protein>
    <recommendedName>
        <fullName evidence="2">Kinesin-like protein unc-104</fullName>
    </recommendedName>
</protein>
<feature type="binding site" evidence="10">
    <location>
        <begin position="97"/>
        <end position="104"/>
    </location>
    <ligand>
        <name>ATP</name>
        <dbReference type="ChEBI" id="CHEBI:30616"/>
    </ligand>
</feature>
<dbReference type="RefSeq" id="XP_049308777.1">
    <property type="nucleotide sequence ID" value="XM_049452820.1"/>
</dbReference>
<evidence type="ECO:0000256" key="2">
    <source>
        <dbReference type="ARBA" id="ARBA00020751"/>
    </source>
</evidence>
<dbReference type="InterPro" id="IPR036961">
    <property type="entry name" value="Kinesin_motor_dom_sf"/>
</dbReference>
<dbReference type="Proteomes" id="UP001652620">
    <property type="component" value="Chromosome 3"/>
</dbReference>
<dbReference type="InterPro" id="IPR001752">
    <property type="entry name" value="Kinesin_motor_dom"/>
</dbReference>
<feature type="domain" description="PH" evidence="13">
    <location>
        <begin position="1706"/>
        <end position="1804"/>
    </location>
</feature>
<dbReference type="InterPro" id="IPR022140">
    <property type="entry name" value="Kinesin-like_KIF1-typ"/>
</dbReference>
<dbReference type="InterPro" id="IPR001849">
    <property type="entry name" value="PH_domain"/>
</dbReference>
<evidence type="ECO:0000256" key="10">
    <source>
        <dbReference type="PROSITE-ProRule" id="PRU00283"/>
    </source>
</evidence>
<keyword evidence="9" id="KW-0206">Cytoskeleton</keyword>
<organism evidence="15 17">
    <name type="scientific">Bactrocera dorsalis</name>
    <name type="common">Oriental fruit fly</name>
    <name type="synonym">Dacus dorsalis</name>
    <dbReference type="NCBI Taxonomy" id="27457"/>
    <lineage>
        <taxon>Eukaryota</taxon>
        <taxon>Metazoa</taxon>
        <taxon>Ecdysozoa</taxon>
        <taxon>Arthropoda</taxon>
        <taxon>Hexapoda</taxon>
        <taxon>Insecta</taxon>
        <taxon>Pterygota</taxon>
        <taxon>Neoptera</taxon>
        <taxon>Endopterygota</taxon>
        <taxon>Diptera</taxon>
        <taxon>Brachycera</taxon>
        <taxon>Muscomorpha</taxon>
        <taxon>Tephritoidea</taxon>
        <taxon>Tephritidae</taxon>
        <taxon>Bactrocera</taxon>
        <taxon>Bactrocera</taxon>
    </lineage>
</organism>
<feature type="compositionally biased region" description="Polar residues" evidence="12">
    <location>
        <begin position="418"/>
        <end position="428"/>
    </location>
</feature>
<dbReference type="Pfam" id="PF00169">
    <property type="entry name" value="PH"/>
    <property type="match status" value="1"/>
</dbReference>
<keyword evidence="8 10" id="KW-0505">Motor protein</keyword>
<dbReference type="RefSeq" id="XP_049308774.1">
    <property type="nucleotide sequence ID" value="XM_049452817.1"/>
</dbReference>
<dbReference type="Gene3D" id="6.10.250.2520">
    <property type="match status" value="1"/>
</dbReference>
<keyword evidence="5 10" id="KW-0547">Nucleotide-binding</keyword>
<dbReference type="CDD" id="cd01365">
    <property type="entry name" value="KISc_KIF1A_KIF1B"/>
    <property type="match status" value="1"/>
</dbReference>
<dbReference type="PROSITE" id="PS00411">
    <property type="entry name" value="KINESIN_MOTOR_1"/>
    <property type="match status" value="1"/>
</dbReference>
<dbReference type="SMART" id="SM00129">
    <property type="entry name" value="KISc"/>
    <property type="match status" value="1"/>
</dbReference>
<keyword evidence="15" id="KW-1185">Reference proteome</keyword>
<dbReference type="InterPro" id="IPR049780">
    <property type="entry name" value="PH_KIFIA_KIFIB"/>
</dbReference>
<feature type="region of interest" description="Disordered" evidence="12">
    <location>
        <begin position="394"/>
        <end position="428"/>
    </location>
</feature>
<evidence type="ECO:0000313" key="17">
    <source>
        <dbReference type="RefSeq" id="XP_049308775.1"/>
    </source>
</evidence>
<evidence type="ECO:0000313" key="18">
    <source>
        <dbReference type="RefSeq" id="XP_049308776.1"/>
    </source>
</evidence>
<evidence type="ECO:0000313" key="19">
    <source>
        <dbReference type="RefSeq" id="XP_049308777.1"/>
    </source>
</evidence>
<dbReference type="CDD" id="cd22705">
    <property type="entry name" value="FHA_KIF1"/>
    <property type="match status" value="1"/>
</dbReference>
<dbReference type="InterPro" id="IPR008984">
    <property type="entry name" value="SMAD_FHA_dom_sf"/>
</dbReference>
<dbReference type="InterPro" id="IPR011993">
    <property type="entry name" value="PH-like_dom_sf"/>
</dbReference>
<evidence type="ECO:0000256" key="9">
    <source>
        <dbReference type="ARBA" id="ARBA00023212"/>
    </source>
</evidence>
<reference evidence="16 17" key="1">
    <citation type="submission" date="2025-05" db="UniProtKB">
        <authorList>
            <consortium name="RefSeq"/>
        </authorList>
    </citation>
    <scope>IDENTIFICATION</scope>
    <source>
        <tissue evidence="16 17">Adult</tissue>
    </source>
</reference>
<feature type="domain" description="Kinesin motor" evidence="14">
    <location>
        <begin position="3"/>
        <end position="351"/>
    </location>
</feature>
<sequence>MSSVKVAVRVRPFNSREIGRESKCIIQMSGATTAITNPKVPINSSEAIKSFNFDYSYWSHDPRDPEFSTQEMVYKDIGEEMLQHSFDGYNVCIFAYGQTGAGKSYTMMGKQEEHQEGIIPMICKDLFNRIHDTETNELKYSVEVSYMEIYCERVRDLLNPKNKGNLRVREHPLLGPYVEDLSKLAVTDYQDIHDLIDEGNKARTVAATNMNETSSRSHAVFTIFFTQRRHDNMTDLTTEKVSKISLVDLAGSERADSTGAKGTRLKEGANINKSLTTLGKVISALAEIASKNKKSKKADFIPYRDSVLTWLLRENLGGNSKTAMIAAISPADINYDETLSTLRYADRAKQIVCKAIVNEDANAKLIRELKEEIQKLRDLLKAEGIEVQEGPDGKVVCEKRDPNKDEMTKSGSGPIKSPTKTRNRNGSTTEMAVDQLQASEKLIAELNETWEEKLKRTEEIRLQREAVFAEMGVAVKEDGDTVGVFSPKKTPHLVNLNEDPNLSECLLYYIKDGITRLGTHEANVPQDIQLSGSHILKEHCTFENRSSTVTLIPHKDALVYLNGRKLVEPEVLKTGSRVILGKNHVFRFTNPEQARELRDKITENAENENETEKCDTQQVDWNFAQCELLEKQGIDLKAEMQKRLDNLEEQYKREKMQADQQFEEQRKNYEARIDALQKQVEEQSMTMSMYSSYSPEDFHQEEDLYTNPLYESCWSAREAGLAAWAFRKWRYHQFTSLRDDLWGNAIFLKEANAISVELKKKVQFQFTLLTDTLYSPLPPELASAATPLQSEDEFGAPPVSKTIVAVEVTDTKNGATHYWSLEKLRYRLELMRQIYNVESPPSSMLYDTTSLCGDSAVLTAEALHYDGIIPYTATTVTTYNGAYPPPNNSDNIHTYPQSQLQIQNHVNTTSSSSSSSSLLAPLSDSLSSAMRTSPKKVGAGSSPSRLSLANLMPSRQRLELMREMYHNEAELSPTSPDYNVESLTGGDPFYDRFPWFRMVGRSFIYLSNLLYPVPLVHKVAIVNERGDVRGYLRVAVQPVLDEESIDFNNGVKQSARLVFNEDDAKPKYRALNEKDDVQRYIDNGGLDSKLEGSCLHYITKSIWCLTLLNANLIELEDADSGRGIDSNSASECQEANEEPGEHLQVGKEFTFRVTVLQATGIGAEYADIFCQFNFLHRHEEAFSTEPVKNSASGAPLGFYHVQNITVPVTKSFIEYLKTQPIMFKIFGHYQTHPLHKDAKQEFVSRPPPRRMLPPSIPISQPVRSPKFGPLPCPSTSTVLAKHDVLVWFEICELAPNGEYVPSVVEHSDDLPCRGLFLLHQGIQRRIRITIVHEPTAEVKWRDIRELVVGRIRNTPESSDDLDEDSCVLSLGLFPGETLDVPGDDRSFYRFEAAWDSSLHNSTLLNRVTQAGETIYITLSAYLELENCARPAIITKDLSMVIYGRDARTGPRSLKHLFSGQYRNPEANRLSGVYELSLRRASEAGSPGVQRRQRRVLDTSSTYVRGEENLSGWRPRGDSLIFDHQWELEKLTRLEEVGRVRHLLLLRERLGMDTNPNPTTKTEKDVCNLAARAATSPVHMVIPPSPQTPVKDPQQIVPEREYNQREQELMLKCLKLVQGTYNKATDPTAEPATQSDVSPSDEGCADMTVSCISSNSIETTPKIRRRLCSPDRADAPNGWEAPAPATQPALPLRLYVPELEEIRVSAVVARKGVLNVLEHGGSGWKKRWVIVRRPYVFIYKSEKDPVERAVLNLATAQVECSEDQAAMVKIPNTFSVVTKHRGYLLQTLGDKEVHDWLYAINPLLAGQIKSRLARRTLESASQTASQIQATTASNAQTNNK</sequence>
<evidence type="ECO:0000256" key="5">
    <source>
        <dbReference type="ARBA" id="ARBA00022741"/>
    </source>
</evidence>
<dbReference type="InterPro" id="IPR000253">
    <property type="entry name" value="FHA_dom"/>
</dbReference>
<dbReference type="SUPFAM" id="SSF52540">
    <property type="entry name" value="P-loop containing nucleoside triphosphate hydrolases"/>
    <property type="match status" value="1"/>
</dbReference>
<dbReference type="Gene3D" id="2.60.200.20">
    <property type="match status" value="1"/>
</dbReference>
<evidence type="ECO:0000256" key="11">
    <source>
        <dbReference type="SAM" id="Coils"/>
    </source>
</evidence>
<comment type="subcellular location">
    <subcellularLocation>
        <location evidence="1">Cytoplasm</location>
        <location evidence="1">Cytoskeleton</location>
    </subcellularLocation>
</comment>
<keyword evidence="4" id="KW-0493">Microtubule</keyword>
<evidence type="ECO:0000259" key="14">
    <source>
        <dbReference type="PROSITE" id="PS50067"/>
    </source>
</evidence>
<feature type="coiled-coil region" evidence="11">
    <location>
        <begin position="359"/>
        <end position="386"/>
    </location>
</feature>
<keyword evidence="3" id="KW-0963">Cytoplasm</keyword>
<dbReference type="PROSITE" id="PS50067">
    <property type="entry name" value="KINESIN_MOTOR_2"/>
    <property type="match status" value="1"/>
</dbReference>
<keyword evidence="6 10" id="KW-0067">ATP-binding</keyword>
<dbReference type="RefSeq" id="XP_049308776.1">
    <property type="nucleotide sequence ID" value="XM_049452819.1"/>
</dbReference>
<dbReference type="PRINTS" id="PR00380">
    <property type="entry name" value="KINESINHEAVY"/>
</dbReference>
<feature type="region of interest" description="Disordered" evidence="12">
    <location>
        <begin position="929"/>
        <end position="948"/>
    </location>
</feature>
<dbReference type="SUPFAM" id="SSF49879">
    <property type="entry name" value="SMAD/FHA domain"/>
    <property type="match status" value="1"/>
</dbReference>
<feature type="coiled-coil region" evidence="11">
    <location>
        <begin position="630"/>
        <end position="686"/>
    </location>
</feature>
<evidence type="ECO:0000256" key="7">
    <source>
        <dbReference type="ARBA" id="ARBA00023054"/>
    </source>
</evidence>
<evidence type="ECO:0000256" key="8">
    <source>
        <dbReference type="ARBA" id="ARBA00023175"/>
    </source>
</evidence>
<dbReference type="GeneID" id="105226678"/>
<gene>
    <name evidence="16 17 18 19" type="primary">LOC105226678</name>
</gene>
<dbReference type="Gene3D" id="3.40.850.10">
    <property type="entry name" value="Kinesin motor domain"/>
    <property type="match status" value="1"/>
</dbReference>
<evidence type="ECO:0000256" key="12">
    <source>
        <dbReference type="SAM" id="MobiDB-lite"/>
    </source>
</evidence>
<evidence type="ECO:0000256" key="1">
    <source>
        <dbReference type="ARBA" id="ARBA00004245"/>
    </source>
</evidence>
<dbReference type="CDD" id="cd01233">
    <property type="entry name" value="PH_KIFIA_KIFIB"/>
    <property type="match status" value="1"/>
</dbReference>
<dbReference type="Pfam" id="PF00498">
    <property type="entry name" value="FHA"/>
    <property type="match status" value="1"/>
</dbReference>
<accession>A0ABM3JHT2</accession>
<dbReference type="Gene3D" id="2.30.29.30">
    <property type="entry name" value="Pleckstrin-homology domain (PH domain)/Phosphotyrosine-binding domain (PTB)"/>
    <property type="match status" value="1"/>
</dbReference>
<dbReference type="RefSeq" id="XP_049308775.1">
    <property type="nucleotide sequence ID" value="XM_049452818.1"/>
</dbReference>
<proteinExistence type="inferred from homology"/>
<comment type="similarity">
    <text evidence="10">Belongs to the TRAFAC class myosin-kinesin ATPase superfamily. Kinesin family.</text>
</comment>
<evidence type="ECO:0000313" key="15">
    <source>
        <dbReference type="Proteomes" id="UP001652620"/>
    </source>
</evidence>
<dbReference type="InterPro" id="IPR027417">
    <property type="entry name" value="P-loop_NTPase"/>
</dbReference>
<evidence type="ECO:0000256" key="3">
    <source>
        <dbReference type="ARBA" id="ARBA00022490"/>
    </source>
</evidence>
<dbReference type="SUPFAM" id="SSF50729">
    <property type="entry name" value="PH domain-like"/>
    <property type="match status" value="1"/>
</dbReference>
<dbReference type="PANTHER" id="PTHR47117:SF10">
    <property type="entry name" value="KINESIN-LIKE PROTEIN KIF1B"/>
    <property type="match status" value="1"/>
</dbReference>
<dbReference type="InterPro" id="IPR019821">
    <property type="entry name" value="Kinesin_motor_CS"/>
</dbReference>
<dbReference type="InterPro" id="IPR022164">
    <property type="entry name" value="Kinesin-like"/>
</dbReference>
<feature type="compositionally biased region" description="Basic and acidic residues" evidence="12">
    <location>
        <begin position="394"/>
        <end position="408"/>
    </location>
</feature>
<dbReference type="PANTHER" id="PTHR47117">
    <property type="entry name" value="STAR-RELATED LIPID TRANSFER PROTEIN 9"/>
    <property type="match status" value="1"/>
</dbReference>
<evidence type="ECO:0000313" key="16">
    <source>
        <dbReference type="RefSeq" id="XP_049308774.1"/>
    </source>
</evidence>
<dbReference type="PROSITE" id="PS50003">
    <property type="entry name" value="PH_DOMAIN"/>
    <property type="match status" value="1"/>
</dbReference>
<dbReference type="SMART" id="SM00233">
    <property type="entry name" value="PH"/>
    <property type="match status" value="1"/>
</dbReference>
<dbReference type="Pfam" id="PF00225">
    <property type="entry name" value="Kinesin"/>
    <property type="match status" value="1"/>
</dbReference>
<dbReference type="Pfam" id="PF12423">
    <property type="entry name" value="KIF1B"/>
    <property type="match status" value="1"/>
</dbReference>
<dbReference type="Pfam" id="PF12473">
    <property type="entry name" value="DUF3694"/>
    <property type="match status" value="1"/>
</dbReference>
<evidence type="ECO:0000256" key="6">
    <source>
        <dbReference type="ARBA" id="ARBA00022840"/>
    </source>
</evidence>
<name>A0ABM3JHT2_BACDO</name>
<dbReference type="Pfam" id="PF16183">
    <property type="entry name" value="Kinesin_assoc"/>
    <property type="match status" value="1"/>
</dbReference>
<dbReference type="SMART" id="SM00240">
    <property type="entry name" value="FHA"/>
    <property type="match status" value="1"/>
</dbReference>
<evidence type="ECO:0000259" key="13">
    <source>
        <dbReference type="PROSITE" id="PS50003"/>
    </source>
</evidence>